<dbReference type="CDD" id="cd00567">
    <property type="entry name" value="ACAD"/>
    <property type="match status" value="1"/>
</dbReference>
<evidence type="ECO:0000256" key="1">
    <source>
        <dbReference type="ARBA" id="ARBA00001974"/>
    </source>
</evidence>
<evidence type="ECO:0000259" key="5">
    <source>
        <dbReference type="Pfam" id="PF00441"/>
    </source>
</evidence>
<dbReference type="InterPro" id="IPR046373">
    <property type="entry name" value="Acyl-CoA_Oxase/DH_mid-dom_sf"/>
</dbReference>
<protein>
    <submittedName>
        <fullName evidence="8">Acyl-CoA dehydrogenase, N-terminal domain protein</fullName>
    </submittedName>
</protein>
<keyword evidence="3" id="KW-0285">Flavoprotein</keyword>
<dbReference type="Pfam" id="PF02771">
    <property type="entry name" value="Acyl-CoA_dh_N"/>
    <property type="match status" value="1"/>
</dbReference>
<dbReference type="Pfam" id="PF00441">
    <property type="entry name" value="Acyl-CoA_dh_1"/>
    <property type="match status" value="1"/>
</dbReference>
<evidence type="ECO:0000259" key="7">
    <source>
        <dbReference type="Pfam" id="PF02771"/>
    </source>
</evidence>
<comment type="caution">
    <text evidence="8">The sequence shown here is derived from an EMBL/GenBank/DDBJ whole genome shotgun (WGS) entry which is preliminary data.</text>
</comment>
<keyword evidence="4" id="KW-0274">FAD</keyword>
<dbReference type="EMBL" id="QXCT01000001">
    <property type="protein sequence ID" value="MDW9250929.1"/>
    <property type="molecule type" value="Genomic_DNA"/>
</dbReference>
<dbReference type="InterPro" id="IPR006091">
    <property type="entry name" value="Acyl-CoA_Oxase/DH_mid-dom"/>
</dbReference>
<dbReference type="Gene3D" id="2.40.110.10">
    <property type="entry name" value="Butyryl-CoA Dehydrogenase, subunit A, domain 2"/>
    <property type="match status" value="1"/>
</dbReference>
<evidence type="ECO:0000313" key="9">
    <source>
        <dbReference type="Proteomes" id="UP001272137"/>
    </source>
</evidence>
<evidence type="ECO:0000259" key="6">
    <source>
        <dbReference type="Pfam" id="PF02770"/>
    </source>
</evidence>
<dbReference type="PANTHER" id="PTHR43884">
    <property type="entry name" value="ACYL-COA DEHYDROGENASE"/>
    <property type="match status" value="1"/>
</dbReference>
<dbReference type="Gene3D" id="1.20.140.10">
    <property type="entry name" value="Butyryl-CoA Dehydrogenase, subunit A, domain 3"/>
    <property type="match status" value="1"/>
</dbReference>
<gene>
    <name evidence="8" type="ORF">C7S16_6034</name>
</gene>
<dbReference type="InterPro" id="IPR009075">
    <property type="entry name" value="AcylCo_DH/oxidase_C"/>
</dbReference>
<organism evidence="8 9">
    <name type="scientific">Burkholderia thailandensis</name>
    <dbReference type="NCBI Taxonomy" id="57975"/>
    <lineage>
        <taxon>Bacteria</taxon>
        <taxon>Pseudomonadati</taxon>
        <taxon>Pseudomonadota</taxon>
        <taxon>Betaproteobacteria</taxon>
        <taxon>Burkholderiales</taxon>
        <taxon>Burkholderiaceae</taxon>
        <taxon>Burkholderia</taxon>
        <taxon>pseudomallei group</taxon>
    </lineage>
</organism>
<dbReference type="InterPro" id="IPR013786">
    <property type="entry name" value="AcylCoA_DH/ox_N"/>
</dbReference>
<dbReference type="AlphaFoldDB" id="A0AAW9CT13"/>
<dbReference type="Gene3D" id="1.10.540.10">
    <property type="entry name" value="Acyl-CoA dehydrogenase/oxidase, N-terminal domain"/>
    <property type="match status" value="1"/>
</dbReference>
<proteinExistence type="inferred from homology"/>
<dbReference type="InterPro" id="IPR009100">
    <property type="entry name" value="AcylCoA_DH/oxidase_NM_dom_sf"/>
</dbReference>
<evidence type="ECO:0000256" key="4">
    <source>
        <dbReference type="ARBA" id="ARBA00022827"/>
    </source>
</evidence>
<feature type="domain" description="Acyl-CoA oxidase/dehydrogenase middle" evidence="6">
    <location>
        <begin position="154"/>
        <end position="242"/>
    </location>
</feature>
<accession>A0AAW9CT13</accession>
<dbReference type="Proteomes" id="UP001272137">
    <property type="component" value="Unassembled WGS sequence"/>
</dbReference>
<dbReference type="PANTHER" id="PTHR43884:SF12">
    <property type="entry name" value="ISOVALERYL-COA DEHYDROGENASE, MITOCHONDRIAL-RELATED"/>
    <property type="match status" value="1"/>
</dbReference>
<dbReference type="InterPro" id="IPR037069">
    <property type="entry name" value="AcylCoA_DH/ox_N_sf"/>
</dbReference>
<evidence type="ECO:0000256" key="3">
    <source>
        <dbReference type="ARBA" id="ARBA00022630"/>
    </source>
</evidence>
<name>A0AAW9CT13_BURTH</name>
<dbReference type="GO" id="GO:0050660">
    <property type="term" value="F:flavin adenine dinucleotide binding"/>
    <property type="evidence" value="ECO:0007669"/>
    <property type="project" value="InterPro"/>
</dbReference>
<comment type="similarity">
    <text evidence="2">Belongs to the acyl-CoA dehydrogenase family.</text>
</comment>
<sequence length="414" mass="44787">MTRMLAPQLDVIAPGGPVLRHADGLFELPPPEDATRDATSRWVDRFAGDLLDKVSHEAAQLDRAGATLRREVMTEAARCGLLGASLPRRVGGLGMSLLGWGHALERVGYLCDDASFALNISLFQSVANMLAASGNAVLIERYVAPVCTGERLVAFAYTEEADAFSMKSTLRAHRGDYVVNGAKVMVTAGAMADSYMTYVMNEATDDMAVAMIDRDAPGVHVQPIETMGLRASGLAAVRFDSVRVPKEQLLLAENGLDHVQNFLNPRRGILCCAPIGRMQRIVDECVRMLSETVRHGAPLTSMQLIQARLGRMQMKVHISKALVDPALDWLDQNATNNHLEEIVSAAKHEITEHAIAVALDSIRLTGARGYAHANQFERYLRDFCGLISGAGSQDVLEVNMGLLAVARAAGRTTG</sequence>
<feature type="domain" description="Acyl-CoA dehydrogenase/oxidase C-terminal" evidence="5">
    <location>
        <begin position="254"/>
        <end position="396"/>
    </location>
</feature>
<dbReference type="Pfam" id="PF02770">
    <property type="entry name" value="Acyl-CoA_dh_M"/>
    <property type="match status" value="1"/>
</dbReference>
<dbReference type="SUPFAM" id="SSF47203">
    <property type="entry name" value="Acyl-CoA dehydrogenase C-terminal domain-like"/>
    <property type="match status" value="1"/>
</dbReference>
<evidence type="ECO:0000313" key="8">
    <source>
        <dbReference type="EMBL" id="MDW9250929.1"/>
    </source>
</evidence>
<evidence type="ECO:0000256" key="2">
    <source>
        <dbReference type="ARBA" id="ARBA00009347"/>
    </source>
</evidence>
<dbReference type="InterPro" id="IPR036250">
    <property type="entry name" value="AcylCo_DH-like_C"/>
</dbReference>
<reference evidence="8" key="1">
    <citation type="submission" date="2018-08" db="EMBL/GenBank/DDBJ databases">
        <title>Identification of Burkholderia cepacia strains that express a Burkholderia pseudomallei-like capsular polysaccharide.</title>
        <authorList>
            <person name="Burtnick M.N."/>
            <person name="Vongsouvath M."/>
            <person name="Newton P."/>
            <person name="Wuthiekanun V."/>
            <person name="Limmathurotsakul D."/>
            <person name="Brett P.J."/>
            <person name="Chantratita N."/>
            <person name="Dance D.A."/>
        </authorList>
    </citation>
    <scope>NUCLEOTIDE SEQUENCE</scope>
    <source>
        <strain evidence="8">SBXCC001</strain>
    </source>
</reference>
<feature type="domain" description="Acyl-CoA dehydrogenase/oxidase N-terminal" evidence="7">
    <location>
        <begin position="52"/>
        <end position="150"/>
    </location>
</feature>
<dbReference type="GO" id="GO:0003995">
    <property type="term" value="F:acyl-CoA dehydrogenase activity"/>
    <property type="evidence" value="ECO:0007669"/>
    <property type="project" value="TreeGrafter"/>
</dbReference>
<dbReference type="SUPFAM" id="SSF56645">
    <property type="entry name" value="Acyl-CoA dehydrogenase NM domain-like"/>
    <property type="match status" value="1"/>
</dbReference>
<comment type="cofactor">
    <cofactor evidence="1">
        <name>FAD</name>
        <dbReference type="ChEBI" id="CHEBI:57692"/>
    </cofactor>
</comment>